<keyword evidence="2" id="KW-0812">Transmembrane</keyword>
<keyword evidence="1" id="KW-0238">DNA-binding</keyword>
<name>A0ABQ6EY30_9VIBR</name>
<feature type="domain" description="HTH cro/C1-type" evidence="3">
    <location>
        <begin position="16"/>
        <end position="70"/>
    </location>
</feature>
<keyword evidence="2" id="KW-1133">Transmembrane helix</keyword>
<evidence type="ECO:0000313" key="5">
    <source>
        <dbReference type="Proteomes" id="UP001157138"/>
    </source>
</evidence>
<evidence type="ECO:0000313" key="4">
    <source>
        <dbReference type="EMBL" id="GLT17734.1"/>
    </source>
</evidence>
<evidence type="ECO:0000259" key="3">
    <source>
        <dbReference type="PROSITE" id="PS50943"/>
    </source>
</evidence>
<keyword evidence="5" id="KW-1185">Reference proteome</keyword>
<dbReference type="SMART" id="SM00530">
    <property type="entry name" value="HTH_XRE"/>
    <property type="match status" value="1"/>
</dbReference>
<dbReference type="PANTHER" id="PTHR46558">
    <property type="entry name" value="TRACRIPTIONAL REGULATORY PROTEIN-RELATED-RELATED"/>
    <property type="match status" value="1"/>
</dbReference>
<keyword evidence="2" id="KW-0472">Membrane</keyword>
<dbReference type="Proteomes" id="UP001157138">
    <property type="component" value="Unassembled WGS sequence"/>
</dbReference>
<evidence type="ECO:0000256" key="1">
    <source>
        <dbReference type="ARBA" id="ARBA00023125"/>
    </source>
</evidence>
<evidence type="ECO:0000256" key="2">
    <source>
        <dbReference type="SAM" id="Phobius"/>
    </source>
</evidence>
<accession>A0ABQ6EY30</accession>
<dbReference type="PANTHER" id="PTHR46558:SF4">
    <property type="entry name" value="DNA-BIDING PHAGE PROTEIN"/>
    <property type="match status" value="1"/>
</dbReference>
<reference evidence="5" key="1">
    <citation type="journal article" date="2019" name="Int. J. Syst. Evol. Microbiol.">
        <title>The Global Catalogue of Microorganisms (GCM) 10K type strain sequencing project: providing services to taxonomists for standard genome sequencing and annotation.</title>
        <authorList>
            <consortium name="The Broad Institute Genomics Platform"/>
            <consortium name="The Broad Institute Genome Sequencing Center for Infectious Disease"/>
            <person name="Wu L."/>
            <person name="Ma J."/>
        </authorList>
    </citation>
    <scope>NUCLEOTIDE SEQUENCE [LARGE SCALE GENOMIC DNA]</scope>
    <source>
        <strain evidence="5">NBRC 108723</strain>
    </source>
</reference>
<dbReference type="Pfam" id="PF01381">
    <property type="entry name" value="HTH_3"/>
    <property type="match status" value="1"/>
</dbReference>
<dbReference type="CDD" id="cd00093">
    <property type="entry name" value="HTH_XRE"/>
    <property type="match status" value="1"/>
</dbReference>
<dbReference type="Gene3D" id="1.10.260.40">
    <property type="entry name" value="lambda repressor-like DNA-binding domains"/>
    <property type="match status" value="1"/>
</dbReference>
<feature type="transmembrane region" description="Helical" evidence="2">
    <location>
        <begin position="108"/>
        <end position="126"/>
    </location>
</feature>
<organism evidence="4 5">
    <name type="scientific">Vibrio zhanjiangensis</name>
    <dbReference type="NCBI Taxonomy" id="1046128"/>
    <lineage>
        <taxon>Bacteria</taxon>
        <taxon>Pseudomonadati</taxon>
        <taxon>Pseudomonadota</taxon>
        <taxon>Gammaproteobacteria</taxon>
        <taxon>Vibrionales</taxon>
        <taxon>Vibrionaceae</taxon>
        <taxon>Vibrio</taxon>
    </lineage>
</organism>
<dbReference type="SUPFAM" id="SSF47413">
    <property type="entry name" value="lambda repressor-like DNA-binding domains"/>
    <property type="match status" value="1"/>
</dbReference>
<proteinExistence type="predicted"/>
<comment type="caution">
    <text evidence="4">The sequence shown here is derived from an EMBL/GenBank/DDBJ whole genome shotgun (WGS) entry which is preliminary data.</text>
</comment>
<gene>
    <name evidence="4" type="ORF">GCM10007938_15120</name>
</gene>
<dbReference type="RefSeq" id="WP_284191628.1">
    <property type="nucleotide sequence ID" value="NZ_BSPW01000024.1"/>
</dbReference>
<sequence length="129" mass="13538">MQDKMVSYSSILGVVVANKRKELGIEQSVLAEKMGLSQASYSRLESGKSIFSVDQMFECAKALGIAPDKLFNSVVNTVNNLKESEQLSVQAQPRGNAIKSKSEGGSNVGTFIAGAALGALLIGLAGKSK</sequence>
<dbReference type="EMBL" id="BSPW01000024">
    <property type="protein sequence ID" value="GLT17734.1"/>
    <property type="molecule type" value="Genomic_DNA"/>
</dbReference>
<dbReference type="InterPro" id="IPR001387">
    <property type="entry name" value="Cro/C1-type_HTH"/>
</dbReference>
<protein>
    <recommendedName>
        <fullName evidence="3">HTH cro/C1-type domain-containing protein</fullName>
    </recommendedName>
</protein>
<dbReference type="InterPro" id="IPR010982">
    <property type="entry name" value="Lambda_DNA-bd_dom_sf"/>
</dbReference>
<dbReference type="PROSITE" id="PS50943">
    <property type="entry name" value="HTH_CROC1"/>
    <property type="match status" value="1"/>
</dbReference>